<dbReference type="SMART" id="SM00487">
    <property type="entry name" value="DEXDc"/>
    <property type="match status" value="1"/>
</dbReference>
<dbReference type="InterPro" id="IPR014001">
    <property type="entry name" value="Helicase_ATP-bd"/>
</dbReference>
<dbReference type="InterPro" id="IPR004589">
    <property type="entry name" value="DNA_helicase_ATP-dep_RecQ"/>
</dbReference>
<sequence>MSHPIIILERYWHHTSFRPLQEEIINAVLNNEDTFVLLPTGGGKSICFQVPALVKDGICIVVSPLIALMKDQVDQLKAKGIKAMAITSGIPYNTLDTLLDNCIYGNYKFLYLSPERLQQTLVQDRIQQMPVNLIAVDEAHCISQWGNDFRPAYKNIAVLRQLHPSVNVIALTATAKPKVVQEIMAELDFMAPKVFQASFKRPNIAYMVLDTNDKHYKIEQILKKYPGRSIIYVRTRRATLEIFSFLESKGISATYYHGGISSKEKNDHLEQWTNNQKTVMVATTAFGMGIDKADVKTVIHINLPESLESYYQEAGRAGRNGEKAFAVILKNASDEQHLKHQFLSTLPSVDFIKQVYRKLCNYFQISYGEGHLTQHQFNFNAFCKTYGFPTSTAYNAVQLLDSNSIISLSQQFNYQTKLQFLIPSPALFGYLNTHKNFEPVIKAILRTYGGIFEHQLKINLNLVSEKSNINENQVLNILQQLDKDGVVEFQHSNTDSELTFLQPREDDKTINRIASIIEQQQRLKEDQIDAVIGYISDEEQCKSIRLLEYFGEKNSTPCGICSVCILKKPKTKKSSTKSISNDIILLLENQPLSSRALVEQMQHSENEILETLQLMLANNILEVTANNSYKIKHT</sequence>
<dbReference type="GO" id="GO:0006281">
    <property type="term" value="P:DNA repair"/>
    <property type="evidence" value="ECO:0007669"/>
    <property type="project" value="TreeGrafter"/>
</dbReference>
<dbReference type="OrthoDB" id="9763310at2"/>
<dbReference type="Pfam" id="PF16124">
    <property type="entry name" value="RecQ_Zn_bind"/>
    <property type="match status" value="1"/>
</dbReference>
<evidence type="ECO:0000256" key="7">
    <source>
        <dbReference type="ARBA" id="ARBA00023125"/>
    </source>
</evidence>
<evidence type="ECO:0000256" key="2">
    <source>
        <dbReference type="ARBA" id="ARBA00022723"/>
    </source>
</evidence>
<keyword evidence="6" id="KW-0067">ATP-binding</keyword>
<dbReference type="GO" id="GO:0009378">
    <property type="term" value="F:four-way junction helicase activity"/>
    <property type="evidence" value="ECO:0007669"/>
    <property type="project" value="TreeGrafter"/>
</dbReference>
<dbReference type="InterPro" id="IPR032284">
    <property type="entry name" value="RecQ_Zn-bd"/>
</dbReference>
<name>A0A4Q0XJ59_9FLAO</name>
<keyword evidence="16" id="KW-1185">Reference proteome</keyword>
<evidence type="ECO:0000313" key="15">
    <source>
        <dbReference type="EMBL" id="RXJ50238.1"/>
    </source>
</evidence>
<dbReference type="PANTHER" id="PTHR13710:SF105">
    <property type="entry name" value="ATP-DEPENDENT DNA HELICASE Q1"/>
    <property type="match status" value="1"/>
</dbReference>
<dbReference type="RefSeq" id="WP_129017208.1">
    <property type="nucleotide sequence ID" value="NZ_SDDZ01000004.1"/>
</dbReference>
<evidence type="ECO:0000256" key="10">
    <source>
        <dbReference type="ARBA" id="ARBA00034808"/>
    </source>
</evidence>
<feature type="domain" description="Helicase C-terminal" evidence="14">
    <location>
        <begin position="217"/>
        <end position="360"/>
    </location>
</feature>
<evidence type="ECO:0000256" key="11">
    <source>
        <dbReference type="ARBA" id="ARBA00044535"/>
    </source>
</evidence>
<dbReference type="PROSITE" id="PS51192">
    <property type="entry name" value="HELICASE_ATP_BIND_1"/>
    <property type="match status" value="1"/>
</dbReference>
<dbReference type="NCBIfam" id="TIGR00614">
    <property type="entry name" value="recQ_fam"/>
    <property type="match status" value="1"/>
</dbReference>
<dbReference type="InterPro" id="IPR036388">
    <property type="entry name" value="WH-like_DNA-bd_sf"/>
</dbReference>
<evidence type="ECO:0000256" key="5">
    <source>
        <dbReference type="ARBA" id="ARBA00022806"/>
    </source>
</evidence>
<evidence type="ECO:0000256" key="3">
    <source>
        <dbReference type="ARBA" id="ARBA00022741"/>
    </source>
</evidence>
<dbReference type="GO" id="GO:0003677">
    <property type="term" value="F:DNA binding"/>
    <property type="evidence" value="ECO:0007669"/>
    <property type="project" value="UniProtKB-KW"/>
</dbReference>
<dbReference type="GO" id="GO:0005737">
    <property type="term" value="C:cytoplasm"/>
    <property type="evidence" value="ECO:0007669"/>
    <property type="project" value="TreeGrafter"/>
</dbReference>
<dbReference type="Gene3D" id="1.10.10.10">
    <property type="entry name" value="Winged helix-like DNA-binding domain superfamily/Winged helix DNA-binding domain"/>
    <property type="match status" value="1"/>
</dbReference>
<protein>
    <recommendedName>
        <fullName evidence="11">ATP-dependent DNA helicase RecQ</fullName>
        <ecNumber evidence="10">5.6.2.4</ecNumber>
    </recommendedName>
    <alternativeName>
        <fullName evidence="12">DNA 3'-5' helicase RecQ</fullName>
    </alternativeName>
</protein>
<evidence type="ECO:0000256" key="8">
    <source>
        <dbReference type="ARBA" id="ARBA00023235"/>
    </source>
</evidence>
<dbReference type="GO" id="GO:0006310">
    <property type="term" value="P:DNA recombination"/>
    <property type="evidence" value="ECO:0007669"/>
    <property type="project" value="InterPro"/>
</dbReference>
<keyword evidence="2" id="KW-0479">Metal-binding</keyword>
<dbReference type="Gene3D" id="3.40.50.300">
    <property type="entry name" value="P-loop containing nucleotide triphosphate hydrolases"/>
    <property type="match status" value="2"/>
</dbReference>
<evidence type="ECO:0000256" key="12">
    <source>
        <dbReference type="ARBA" id="ARBA00044550"/>
    </source>
</evidence>
<dbReference type="InterPro" id="IPR011545">
    <property type="entry name" value="DEAD/DEAH_box_helicase_dom"/>
</dbReference>
<dbReference type="FunFam" id="3.40.50.300:FF:001389">
    <property type="entry name" value="ATP-dependent DNA helicase RecQ"/>
    <property type="match status" value="1"/>
</dbReference>
<dbReference type="EMBL" id="SDDZ01000004">
    <property type="protein sequence ID" value="RXJ50238.1"/>
    <property type="molecule type" value="Genomic_DNA"/>
</dbReference>
<evidence type="ECO:0000313" key="16">
    <source>
        <dbReference type="Proteomes" id="UP000289792"/>
    </source>
</evidence>
<evidence type="ECO:0000259" key="13">
    <source>
        <dbReference type="PROSITE" id="PS51192"/>
    </source>
</evidence>
<comment type="caution">
    <text evidence="15">The sequence shown here is derived from an EMBL/GenBank/DDBJ whole genome shotgun (WGS) entry which is preliminary data.</text>
</comment>
<organism evidence="15 16">
    <name type="scientific">Gelidibacter gilvus</name>
    <dbReference type="NCBI Taxonomy" id="59602"/>
    <lineage>
        <taxon>Bacteria</taxon>
        <taxon>Pseudomonadati</taxon>
        <taxon>Bacteroidota</taxon>
        <taxon>Flavobacteriia</taxon>
        <taxon>Flavobacteriales</taxon>
        <taxon>Flavobacteriaceae</taxon>
        <taxon>Gelidibacter</taxon>
    </lineage>
</organism>
<comment type="catalytic activity">
    <reaction evidence="9">
        <text>Couples ATP hydrolysis with the unwinding of duplex DNA by translocating in the 3'-5' direction.</text>
        <dbReference type="EC" id="5.6.2.4"/>
    </reaction>
</comment>
<feature type="domain" description="Helicase ATP-binding" evidence="13">
    <location>
        <begin position="25"/>
        <end position="193"/>
    </location>
</feature>
<keyword evidence="7" id="KW-0238">DNA-binding</keyword>
<dbReference type="GO" id="GO:0005524">
    <property type="term" value="F:ATP binding"/>
    <property type="evidence" value="ECO:0007669"/>
    <property type="project" value="UniProtKB-KW"/>
</dbReference>
<evidence type="ECO:0000256" key="6">
    <source>
        <dbReference type="ARBA" id="ARBA00022840"/>
    </source>
</evidence>
<dbReference type="Proteomes" id="UP000289792">
    <property type="component" value="Unassembled WGS sequence"/>
</dbReference>
<dbReference type="PANTHER" id="PTHR13710">
    <property type="entry name" value="DNA HELICASE RECQ FAMILY MEMBER"/>
    <property type="match status" value="1"/>
</dbReference>
<dbReference type="AlphaFoldDB" id="A0A4Q0XJ59"/>
<keyword evidence="5 15" id="KW-0347">Helicase</keyword>
<reference evidence="15 16" key="1">
    <citation type="submission" date="2019-01" db="EMBL/GenBank/DDBJ databases">
        <title>Genome sequence of the Antarctic species Gelidibacter gilvus ACAM 158(T).</title>
        <authorList>
            <person name="Bowman J.P."/>
        </authorList>
    </citation>
    <scope>NUCLEOTIDE SEQUENCE [LARGE SCALE GENOMIC DNA]</scope>
    <source>
        <strain evidence="15 16">IC158</strain>
    </source>
</reference>
<dbReference type="EC" id="5.6.2.4" evidence="10"/>
<proteinExistence type="inferred from homology"/>
<keyword evidence="8" id="KW-0413">Isomerase</keyword>
<dbReference type="GO" id="GO:0016787">
    <property type="term" value="F:hydrolase activity"/>
    <property type="evidence" value="ECO:0007669"/>
    <property type="project" value="UniProtKB-KW"/>
</dbReference>
<dbReference type="PROSITE" id="PS51194">
    <property type="entry name" value="HELICASE_CTER"/>
    <property type="match status" value="1"/>
</dbReference>
<dbReference type="SMART" id="SM00490">
    <property type="entry name" value="HELICc"/>
    <property type="match status" value="1"/>
</dbReference>
<dbReference type="CDD" id="cd17920">
    <property type="entry name" value="DEXHc_RecQ"/>
    <property type="match status" value="1"/>
</dbReference>
<dbReference type="GO" id="GO:0030894">
    <property type="term" value="C:replisome"/>
    <property type="evidence" value="ECO:0007669"/>
    <property type="project" value="TreeGrafter"/>
</dbReference>
<dbReference type="Pfam" id="PF00271">
    <property type="entry name" value="Helicase_C"/>
    <property type="match status" value="1"/>
</dbReference>
<dbReference type="GO" id="GO:0043590">
    <property type="term" value="C:bacterial nucleoid"/>
    <property type="evidence" value="ECO:0007669"/>
    <property type="project" value="TreeGrafter"/>
</dbReference>
<keyword evidence="3" id="KW-0547">Nucleotide-binding</keyword>
<evidence type="ECO:0000256" key="9">
    <source>
        <dbReference type="ARBA" id="ARBA00034617"/>
    </source>
</evidence>
<keyword evidence="4 15" id="KW-0378">Hydrolase</keyword>
<dbReference type="Pfam" id="PF00270">
    <property type="entry name" value="DEAD"/>
    <property type="match status" value="1"/>
</dbReference>
<dbReference type="GO" id="GO:0046872">
    <property type="term" value="F:metal ion binding"/>
    <property type="evidence" value="ECO:0007669"/>
    <property type="project" value="UniProtKB-KW"/>
</dbReference>
<evidence type="ECO:0000256" key="1">
    <source>
        <dbReference type="ARBA" id="ARBA00005446"/>
    </source>
</evidence>
<comment type="similarity">
    <text evidence="1">Belongs to the helicase family. RecQ subfamily.</text>
</comment>
<dbReference type="SUPFAM" id="SSF52540">
    <property type="entry name" value="P-loop containing nucleoside triphosphate hydrolases"/>
    <property type="match status" value="1"/>
</dbReference>
<evidence type="ECO:0000256" key="4">
    <source>
        <dbReference type="ARBA" id="ARBA00022801"/>
    </source>
</evidence>
<dbReference type="InterPro" id="IPR027417">
    <property type="entry name" value="P-loop_NTPase"/>
</dbReference>
<dbReference type="InterPro" id="IPR001650">
    <property type="entry name" value="Helicase_C-like"/>
</dbReference>
<gene>
    <name evidence="15" type="ORF">ESZ48_09680</name>
</gene>
<evidence type="ECO:0000259" key="14">
    <source>
        <dbReference type="PROSITE" id="PS51194"/>
    </source>
</evidence>
<dbReference type="GO" id="GO:0043138">
    <property type="term" value="F:3'-5' DNA helicase activity"/>
    <property type="evidence" value="ECO:0007669"/>
    <property type="project" value="UniProtKB-EC"/>
</dbReference>
<accession>A0A4Q0XJ59</accession>